<dbReference type="PANTHER" id="PTHR31571">
    <property type="entry name" value="ALTERED INHERITANCE OF MITOCHONDRIA PROTEIN 6"/>
    <property type="match status" value="1"/>
</dbReference>
<dbReference type="InterPro" id="IPR017946">
    <property type="entry name" value="PLC-like_Pdiesterase_TIM-brl"/>
</dbReference>
<dbReference type="AlphaFoldDB" id="A0A0C9VA87"/>
<dbReference type="SUPFAM" id="SSF51695">
    <property type="entry name" value="PLC-like phosphodiesterases"/>
    <property type="match status" value="1"/>
</dbReference>
<dbReference type="Proteomes" id="UP000054279">
    <property type="component" value="Unassembled WGS sequence"/>
</dbReference>
<dbReference type="PANTHER" id="PTHR31571:SF1">
    <property type="entry name" value="ALTERED INHERITANCE OF MITOCHONDRIA PROTEIN 6"/>
    <property type="match status" value="1"/>
</dbReference>
<name>A0A0C9VA87_SPHS4</name>
<gene>
    <name evidence="4" type="ORF">M422DRAFT_176618</name>
</gene>
<sequence>MFLGTLSVLGLSVQVARAAAGVNQQIADLEKANSSQLLYPTDFTQNIVPKAIHSHNDYWRDVPLLTALSFGVASVEADVWLVDGELFVGHEMAALTKARTFDSLYVQPLLTIINNQNPKNSFTSNQTTINGVFDTSSGTPLQLLVDVKTDGVQALPFILRALQPLRSAGYLSTFANGTFVQGPLLVIGTGNSPLEQIKALEPRDFFFDAPLTELSVPSNTTWTPTLSPIASTDYGVAVGVCGIGPISQAQKDNITKFVQDADSRGIKSRFWDTPGWPIAAR</sequence>
<keyword evidence="5" id="KW-1185">Reference proteome</keyword>
<keyword evidence="3" id="KW-0732">Signal</keyword>
<evidence type="ECO:0000256" key="1">
    <source>
        <dbReference type="ARBA" id="ARBA00008858"/>
    </source>
</evidence>
<dbReference type="InterPro" id="IPR051236">
    <property type="entry name" value="HAT_RTT109-like"/>
</dbReference>
<evidence type="ECO:0000313" key="4">
    <source>
        <dbReference type="EMBL" id="KIJ38432.1"/>
    </source>
</evidence>
<dbReference type="OrthoDB" id="4153866at2759"/>
<feature type="signal peptide" evidence="3">
    <location>
        <begin position="1"/>
        <end position="18"/>
    </location>
</feature>
<dbReference type="GO" id="GO:0008081">
    <property type="term" value="F:phosphoric diester hydrolase activity"/>
    <property type="evidence" value="ECO:0007669"/>
    <property type="project" value="InterPro"/>
</dbReference>
<evidence type="ECO:0000256" key="3">
    <source>
        <dbReference type="SAM" id="SignalP"/>
    </source>
</evidence>
<dbReference type="GO" id="GO:0006629">
    <property type="term" value="P:lipid metabolic process"/>
    <property type="evidence" value="ECO:0007669"/>
    <property type="project" value="InterPro"/>
</dbReference>
<accession>A0A0C9VA87</accession>
<organism evidence="4 5">
    <name type="scientific">Sphaerobolus stellatus (strain SS14)</name>
    <dbReference type="NCBI Taxonomy" id="990650"/>
    <lineage>
        <taxon>Eukaryota</taxon>
        <taxon>Fungi</taxon>
        <taxon>Dikarya</taxon>
        <taxon>Basidiomycota</taxon>
        <taxon>Agaricomycotina</taxon>
        <taxon>Agaricomycetes</taxon>
        <taxon>Phallomycetidae</taxon>
        <taxon>Geastrales</taxon>
        <taxon>Sphaerobolaceae</taxon>
        <taxon>Sphaerobolus</taxon>
    </lineage>
</organism>
<protein>
    <recommendedName>
        <fullName evidence="2">Altered inheritance of mitochondria protein 6</fullName>
    </recommendedName>
</protein>
<reference evidence="4 5" key="1">
    <citation type="submission" date="2014-06" db="EMBL/GenBank/DDBJ databases">
        <title>Evolutionary Origins and Diversification of the Mycorrhizal Mutualists.</title>
        <authorList>
            <consortium name="DOE Joint Genome Institute"/>
            <consortium name="Mycorrhizal Genomics Consortium"/>
            <person name="Kohler A."/>
            <person name="Kuo A."/>
            <person name="Nagy L.G."/>
            <person name="Floudas D."/>
            <person name="Copeland A."/>
            <person name="Barry K.W."/>
            <person name="Cichocki N."/>
            <person name="Veneault-Fourrey C."/>
            <person name="LaButti K."/>
            <person name="Lindquist E.A."/>
            <person name="Lipzen A."/>
            <person name="Lundell T."/>
            <person name="Morin E."/>
            <person name="Murat C."/>
            <person name="Riley R."/>
            <person name="Ohm R."/>
            <person name="Sun H."/>
            <person name="Tunlid A."/>
            <person name="Henrissat B."/>
            <person name="Grigoriev I.V."/>
            <person name="Hibbett D.S."/>
            <person name="Martin F."/>
        </authorList>
    </citation>
    <scope>NUCLEOTIDE SEQUENCE [LARGE SCALE GENOMIC DNA]</scope>
    <source>
        <strain evidence="4 5">SS14</strain>
    </source>
</reference>
<proteinExistence type="inferred from homology"/>
<evidence type="ECO:0000256" key="2">
    <source>
        <dbReference type="ARBA" id="ARBA00014286"/>
    </source>
</evidence>
<comment type="similarity">
    <text evidence="1">Belongs to the AIM6 family.</text>
</comment>
<dbReference type="HOGENOM" id="CLU_031561_1_0_1"/>
<evidence type="ECO:0000313" key="5">
    <source>
        <dbReference type="Proteomes" id="UP000054279"/>
    </source>
</evidence>
<dbReference type="EMBL" id="KN837160">
    <property type="protein sequence ID" value="KIJ38432.1"/>
    <property type="molecule type" value="Genomic_DNA"/>
</dbReference>
<feature type="chain" id="PRO_5002204653" description="Altered inheritance of mitochondria protein 6" evidence="3">
    <location>
        <begin position="19"/>
        <end position="281"/>
    </location>
</feature>